<evidence type="ECO:0000313" key="1">
    <source>
        <dbReference type="EMBL" id="MDN4073047.1"/>
    </source>
</evidence>
<dbReference type="Proteomes" id="UP001168694">
    <property type="component" value="Unassembled WGS sequence"/>
</dbReference>
<dbReference type="RefSeq" id="WP_290399196.1">
    <property type="nucleotide sequence ID" value="NZ_JAUHLN010000002.1"/>
</dbReference>
<dbReference type="EMBL" id="JAUHLN010000002">
    <property type="protein sequence ID" value="MDN4073047.1"/>
    <property type="molecule type" value="Genomic_DNA"/>
</dbReference>
<reference evidence="1" key="1">
    <citation type="submission" date="2023-06" db="EMBL/GenBank/DDBJ databases">
        <title>Draft Genome Sequences of Representative Paenibacillus Polymyxa, Bacillus cereus, Fictibacillus sp., and Brevibacillus agri Strains Isolated from Amazonian Dark Earth.</title>
        <authorList>
            <person name="Pellegrinetti T.A."/>
            <person name="Cunha I.C.M."/>
            <person name="Chaves M.G."/>
            <person name="Freitas A.S."/>
            <person name="Silva A.V.R."/>
            <person name="Tsai S.M."/>
            <person name="Mendes L.W."/>
        </authorList>
    </citation>
    <scope>NUCLEOTIDE SEQUENCE</scope>
    <source>
        <strain evidence="1">CENA-BCM004</strain>
    </source>
</reference>
<evidence type="ECO:0000313" key="2">
    <source>
        <dbReference type="Proteomes" id="UP001168694"/>
    </source>
</evidence>
<name>A0ABT8E559_9BACL</name>
<gene>
    <name evidence="1" type="ORF">QYF49_08460</name>
</gene>
<proteinExistence type="predicted"/>
<sequence>MKKGKSPKSLQKKNDSSFWSINMDQRKKDLLKEIETFEAVFPDGVYAVPPKQGQPRIKVRNV</sequence>
<keyword evidence="2" id="KW-1185">Reference proteome</keyword>
<organism evidence="1 2">
    <name type="scientific">Fictibacillus terranigra</name>
    <dbReference type="NCBI Taxonomy" id="3058424"/>
    <lineage>
        <taxon>Bacteria</taxon>
        <taxon>Bacillati</taxon>
        <taxon>Bacillota</taxon>
        <taxon>Bacilli</taxon>
        <taxon>Bacillales</taxon>
        <taxon>Fictibacillaceae</taxon>
        <taxon>Fictibacillus</taxon>
    </lineage>
</organism>
<accession>A0ABT8E559</accession>
<comment type="caution">
    <text evidence="1">The sequence shown here is derived from an EMBL/GenBank/DDBJ whole genome shotgun (WGS) entry which is preliminary data.</text>
</comment>
<protein>
    <submittedName>
        <fullName evidence="1">Uncharacterized protein</fullName>
    </submittedName>
</protein>